<dbReference type="AlphaFoldDB" id="A0A7D6GFV0"/>
<feature type="transmembrane region" description="Helical" evidence="1">
    <location>
        <begin position="322"/>
        <end position="342"/>
    </location>
</feature>
<feature type="transmembrane region" description="Helical" evidence="1">
    <location>
        <begin position="42"/>
        <end position="63"/>
    </location>
</feature>
<dbReference type="Gene3D" id="3.40.50.300">
    <property type="entry name" value="P-loop containing nucleotide triphosphate hydrolases"/>
    <property type="match status" value="1"/>
</dbReference>
<dbReference type="SUPFAM" id="SSF52540">
    <property type="entry name" value="P-loop containing nucleoside triphosphate hydrolases"/>
    <property type="match status" value="1"/>
</dbReference>
<keyword evidence="1" id="KW-0812">Transmembrane</keyword>
<evidence type="ECO:0000256" key="1">
    <source>
        <dbReference type="SAM" id="Phobius"/>
    </source>
</evidence>
<gene>
    <name evidence="2" type="ORF">HZU44_11940</name>
</gene>
<evidence type="ECO:0000313" key="2">
    <source>
        <dbReference type="EMBL" id="QLK00645.1"/>
    </source>
</evidence>
<proteinExistence type="predicted"/>
<feature type="transmembrane region" description="Helical" evidence="1">
    <location>
        <begin position="596"/>
        <end position="619"/>
    </location>
</feature>
<keyword evidence="1" id="KW-0472">Membrane</keyword>
<name>A0A7D6GFV0_9ACTN</name>
<accession>A0A7D6GFV0</accession>
<feature type="transmembrane region" description="Helical" evidence="1">
    <location>
        <begin position="442"/>
        <end position="462"/>
    </location>
</feature>
<dbReference type="EMBL" id="CP058905">
    <property type="protein sequence ID" value="QLK00645.1"/>
    <property type="molecule type" value="Genomic_DNA"/>
</dbReference>
<feature type="transmembrane region" description="Helical" evidence="1">
    <location>
        <begin position="502"/>
        <end position="524"/>
    </location>
</feature>
<keyword evidence="1" id="KW-1133">Transmembrane helix</keyword>
<dbReference type="InterPro" id="IPR027417">
    <property type="entry name" value="P-loop_NTPase"/>
</dbReference>
<organism evidence="2">
    <name type="scientific">Micromonospora carbonacea</name>
    <dbReference type="NCBI Taxonomy" id="47853"/>
    <lineage>
        <taxon>Bacteria</taxon>
        <taxon>Bacillati</taxon>
        <taxon>Actinomycetota</taxon>
        <taxon>Actinomycetes</taxon>
        <taxon>Micromonosporales</taxon>
        <taxon>Micromonosporaceae</taxon>
        <taxon>Micromonospora</taxon>
    </lineage>
</organism>
<protein>
    <recommendedName>
        <fullName evidence="3">NACHT domain-containing protein</fullName>
    </recommendedName>
</protein>
<reference evidence="2" key="1">
    <citation type="submission" date="2020-08" db="EMBL/GenBank/DDBJ databases">
        <title>A bifunctional nitrone conjugated secondary metabolite targeting the ribosome.</title>
        <authorList>
            <person name="Limbrick E.M."/>
            <person name="Graf M."/>
            <person name="Derewacz D.K."/>
            <person name="Nguyen F."/>
            <person name="Spraggins J.M."/>
            <person name="Wieland M."/>
            <person name="Ynigez-Gutierrez A.E."/>
            <person name="Reisman B.J."/>
            <person name="Zinshteyn B."/>
            <person name="McCulloch K."/>
            <person name="Iverson T.M."/>
            <person name="Green R."/>
            <person name="Wilson D.N."/>
            <person name="Bachmann B.O."/>
        </authorList>
    </citation>
    <scope>NUCLEOTIDE SEQUENCE</scope>
    <source>
        <strain evidence="2">Africana</strain>
    </source>
</reference>
<sequence>MGWVRSRVTVAVLLVLSYSAVLLLVYLRQGPFADQSSAPLEVASWASAVAAVLLSILQIFLSLPRRQSAGERASTPEQVTHARAMMARDSRFLVQREIRRRELGGSVPLQVRWSAGGRGRGEDGRKGVAVAGSTAGLSGTVDDIAVRLGEAGVSRLVLLGNGGSGKTSLALLVADRLLVTGSGPVPVVLSLSSWDPTDEDLLEWILRRICTDFAGFANVAAYGSTAASQLLLDGELLPVLDGLDEVPSAVRPKAYRQLRDLPERIPLLLTCRSKEFGDLKLHAGTPILEIQPLAPAAALDYLAGQDERWRPLSRRIEDGEDIGALAGVLSTPLMVFLALRVFRSGDRDPAELLDRKRFRTKGSIEDHLLDEFVPAVIGQHDDFVDGTSRIEAQLAGHSERRARWSKTKAQTYARVLARHLRLTGERDLEWWTLRKSFPTPGGTFPVVAILAVITAATLVRLLRGESVLPTGLEIALGGVAGAIASQIHRWADLHSGIRMQPALNLGAGLAALGGPLIGLLVGRWAGDPSLGVMSGAAAATVITVGTSRLAARTGGSERVLTARRLLRRVRNAAIAGALIWGSGFGLLTWLTTHAAVMAACIAAGAAVIQLRVSPWAFYVDARLSAARQQLLPLRLLRLLDDLARLGVLQEAGASYQFRHEALATRLAVDPIPRPAKSSG</sequence>
<feature type="transmembrane region" description="Helical" evidence="1">
    <location>
        <begin position="530"/>
        <end position="551"/>
    </location>
</feature>
<evidence type="ECO:0008006" key="3">
    <source>
        <dbReference type="Google" id="ProtNLM"/>
    </source>
</evidence>
<feature type="transmembrane region" description="Helical" evidence="1">
    <location>
        <begin position="7"/>
        <end position="27"/>
    </location>
</feature>
<feature type="transmembrane region" description="Helical" evidence="1">
    <location>
        <begin position="572"/>
        <end position="590"/>
    </location>
</feature>